<feature type="domain" description="ABC transporter substrate-binding protein PnrA-like" evidence="8">
    <location>
        <begin position="52"/>
        <end position="343"/>
    </location>
</feature>
<comment type="similarity">
    <text evidence="2">Belongs to the BMP lipoprotein family.</text>
</comment>
<evidence type="ECO:0000313" key="9">
    <source>
        <dbReference type="EMBL" id="GAA5518022.1"/>
    </source>
</evidence>
<dbReference type="PANTHER" id="PTHR34296">
    <property type="entry name" value="TRANSCRIPTIONAL ACTIVATOR PROTEIN MED"/>
    <property type="match status" value="1"/>
</dbReference>
<evidence type="ECO:0000256" key="2">
    <source>
        <dbReference type="ARBA" id="ARBA00008610"/>
    </source>
</evidence>
<keyword evidence="5" id="KW-0472">Membrane</keyword>
<proteinExistence type="inferred from homology"/>
<dbReference type="InterPro" id="IPR050957">
    <property type="entry name" value="BMP_lipoprotein"/>
</dbReference>
<evidence type="ECO:0000256" key="3">
    <source>
        <dbReference type="ARBA" id="ARBA00022475"/>
    </source>
</evidence>
<keyword evidence="4 7" id="KW-0732">Signal</keyword>
<organism evidence="9 10">
    <name type="scientific">Demequina sediminis</name>
    <dbReference type="NCBI Taxonomy" id="1930058"/>
    <lineage>
        <taxon>Bacteria</taxon>
        <taxon>Bacillati</taxon>
        <taxon>Actinomycetota</taxon>
        <taxon>Actinomycetes</taxon>
        <taxon>Micrococcales</taxon>
        <taxon>Demequinaceae</taxon>
        <taxon>Demequina</taxon>
    </lineage>
</organism>
<comment type="subcellular location">
    <subcellularLocation>
        <location evidence="1">Cell membrane</location>
        <topology evidence="1">Lipid-anchor</topology>
    </subcellularLocation>
</comment>
<dbReference type="RefSeq" id="WP_286213906.1">
    <property type="nucleotide sequence ID" value="NZ_AP027736.1"/>
</dbReference>
<sequence length="355" mass="36055">MKNIIRVGALTAVSALVLAACASAPEEEPAASSSATAGGETPVETVDYRPCMVSDAGGFDDKSFNQAGYEGLVSISEELGLEYNTVESQDGNEYGPNIDALVADGCDLIVTVGFLLGDATAAAAAANPDTNFAMIDNAFDEPVDNVKPILFSTNEAAFLAGYAAAATTATGTVATFGGINIPPVTVFMDGFYRGVNYFNETTGGDVTVLGWDGTDGSFTGDFEDATKGQNLTQGFIDQGADIILPVAGPVGLGAAAAAQAAGDTWIIGVDSDWTLTAPEYSDIILTSIMKNMGPAVHDVVNEAAVGAGFSAEAYFGTLENEGVGLGTTASVVSEDVLAELETITAGIIDGSIATS</sequence>
<dbReference type="PROSITE" id="PS51257">
    <property type="entry name" value="PROKAR_LIPOPROTEIN"/>
    <property type="match status" value="1"/>
</dbReference>
<reference evidence="9 10" key="1">
    <citation type="submission" date="2024-02" db="EMBL/GenBank/DDBJ databases">
        <title>Lysinimicrobium sediminis NBRC 112286.</title>
        <authorList>
            <person name="Ichikawa N."/>
            <person name="Katano-Makiyama Y."/>
            <person name="Hidaka K."/>
        </authorList>
    </citation>
    <scope>NUCLEOTIDE SEQUENCE [LARGE SCALE GENOMIC DNA]</scope>
    <source>
        <strain evidence="9 10">NBRC 112286</strain>
    </source>
</reference>
<evidence type="ECO:0000256" key="4">
    <source>
        <dbReference type="ARBA" id="ARBA00022729"/>
    </source>
</evidence>
<accession>A0ABP9WDV8</accession>
<evidence type="ECO:0000313" key="10">
    <source>
        <dbReference type="Proteomes" id="UP001426770"/>
    </source>
</evidence>
<dbReference type="CDD" id="cd06354">
    <property type="entry name" value="PBP1_PrnA-like"/>
    <property type="match status" value="1"/>
</dbReference>
<comment type="caution">
    <text evidence="9">The sequence shown here is derived from an EMBL/GenBank/DDBJ whole genome shotgun (WGS) entry which is preliminary data.</text>
</comment>
<evidence type="ECO:0000259" key="8">
    <source>
        <dbReference type="Pfam" id="PF02608"/>
    </source>
</evidence>
<protein>
    <submittedName>
        <fullName evidence="9">Membrane lipoprotein TmpC</fullName>
    </submittedName>
</protein>
<dbReference type="Proteomes" id="UP001426770">
    <property type="component" value="Unassembled WGS sequence"/>
</dbReference>
<dbReference type="Gene3D" id="3.40.50.2300">
    <property type="match status" value="2"/>
</dbReference>
<evidence type="ECO:0000256" key="6">
    <source>
        <dbReference type="ARBA" id="ARBA00023288"/>
    </source>
</evidence>
<evidence type="ECO:0000256" key="5">
    <source>
        <dbReference type="ARBA" id="ARBA00023136"/>
    </source>
</evidence>
<keyword evidence="10" id="KW-1185">Reference proteome</keyword>
<dbReference type="Pfam" id="PF02608">
    <property type="entry name" value="Bmp"/>
    <property type="match status" value="1"/>
</dbReference>
<feature type="chain" id="PRO_5046848415" evidence="7">
    <location>
        <begin position="20"/>
        <end position="355"/>
    </location>
</feature>
<dbReference type="EMBL" id="BAABRR010000002">
    <property type="protein sequence ID" value="GAA5518022.1"/>
    <property type="molecule type" value="Genomic_DNA"/>
</dbReference>
<gene>
    <name evidence="9" type="primary">tmpC</name>
    <name evidence="9" type="ORF">Lsed01_00439</name>
</gene>
<name>A0ABP9WDV8_9MICO</name>
<evidence type="ECO:0000256" key="7">
    <source>
        <dbReference type="SAM" id="SignalP"/>
    </source>
</evidence>
<dbReference type="InterPro" id="IPR028082">
    <property type="entry name" value="Peripla_BP_I"/>
</dbReference>
<dbReference type="InterPro" id="IPR003760">
    <property type="entry name" value="PnrA-like"/>
</dbReference>
<feature type="signal peptide" evidence="7">
    <location>
        <begin position="1"/>
        <end position="19"/>
    </location>
</feature>
<evidence type="ECO:0000256" key="1">
    <source>
        <dbReference type="ARBA" id="ARBA00004193"/>
    </source>
</evidence>
<keyword evidence="3" id="KW-1003">Cell membrane</keyword>
<keyword evidence="6 9" id="KW-0449">Lipoprotein</keyword>
<dbReference type="PANTHER" id="PTHR34296:SF2">
    <property type="entry name" value="ABC TRANSPORTER GUANOSINE-BINDING PROTEIN NUPN"/>
    <property type="match status" value="1"/>
</dbReference>
<dbReference type="SUPFAM" id="SSF53822">
    <property type="entry name" value="Periplasmic binding protein-like I"/>
    <property type="match status" value="1"/>
</dbReference>